<dbReference type="Proteomes" id="UP000183700">
    <property type="component" value="Unassembled WGS sequence"/>
</dbReference>
<dbReference type="InterPro" id="IPR006121">
    <property type="entry name" value="HMA_dom"/>
</dbReference>
<dbReference type="AlphaFoldDB" id="A0A1L8SVG6"/>
<feature type="domain" description="HMA" evidence="2">
    <location>
        <begin position="3"/>
        <end position="69"/>
    </location>
</feature>
<comment type="caution">
    <text evidence="3">The sequence shown here is derived from an EMBL/GenBank/DDBJ whole genome shotgun (WGS) entry which is preliminary data.</text>
</comment>
<organism evidence="3 4">
    <name type="scientific">Enterococcus devriesei</name>
    <dbReference type="NCBI Taxonomy" id="319970"/>
    <lineage>
        <taxon>Bacteria</taxon>
        <taxon>Bacillati</taxon>
        <taxon>Bacillota</taxon>
        <taxon>Bacilli</taxon>
        <taxon>Lactobacillales</taxon>
        <taxon>Enterococcaceae</taxon>
        <taxon>Enterococcus</taxon>
    </lineage>
</organism>
<protein>
    <recommendedName>
        <fullName evidence="2">HMA domain-containing protein</fullName>
    </recommendedName>
</protein>
<evidence type="ECO:0000313" key="3">
    <source>
        <dbReference type="EMBL" id="OJG35985.1"/>
    </source>
</evidence>
<keyword evidence="4" id="KW-1185">Reference proteome</keyword>
<dbReference type="PROSITE" id="PS50846">
    <property type="entry name" value="HMA_2"/>
    <property type="match status" value="1"/>
</dbReference>
<evidence type="ECO:0000313" key="4">
    <source>
        <dbReference type="Proteomes" id="UP000183700"/>
    </source>
</evidence>
<dbReference type="PROSITE" id="PS01047">
    <property type="entry name" value="HMA_1"/>
    <property type="match status" value="1"/>
</dbReference>
<name>A0A1L8SVG6_9ENTE</name>
<gene>
    <name evidence="3" type="ORF">RV00_GL002129</name>
</gene>
<dbReference type="SUPFAM" id="SSF55008">
    <property type="entry name" value="HMA, heavy metal-associated domain"/>
    <property type="match status" value="1"/>
</dbReference>
<proteinExistence type="predicted"/>
<evidence type="ECO:0000256" key="1">
    <source>
        <dbReference type="ARBA" id="ARBA00022723"/>
    </source>
</evidence>
<evidence type="ECO:0000259" key="2">
    <source>
        <dbReference type="PROSITE" id="PS50846"/>
    </source>
</evidence>
<accession>A0A1L8SVG6</accession>
<keyword evidence="1" id="KW-0479">Metal-binding</keyword>
<sequence length="77" mass="8603">MMKKMIIQLGTLTCPSCMQKIENAVSQQKGVENVKVLFNASKVKADFQAEQTSPEVLQKVIEDLGYEVETVKVKELS</sequence>
<dbReference type="EMBL" id="JXKM01000004">
    <property type="protein sequence ID" value="OJG35985.1"/>
    <property type="molecule type" value="Genomic_DNA"/>
</dbReference>
<dbReference type="FunFam" id="3.30.70.100:FF:000001">
    <property type="entry name" value="ATPase copper transporting beta"/>
    <property type="match status" value="1"/>
</dbReference>
<dbReference type="InterPro" id="IPR017969">
    <property type="entry name" value="Heavy-metal-associated_CS"/>
</dbReference>
<dbReference type="Gene3D" id="3.30.70.100">
    <property type="match status" value="1"/>
</dbReference>
<dbReference type="CDD" id="cd00371">
    <property type="entry name" value="HMA"/>
    <property type="match status" value="1"/>
</dbReference>
<dbReference type="GO" id="GO:0046872">
    <property type="term" value="F:metal ion binding"/>
    <property type="evidence" value="ECO:0007669"/>
    <property type="project" value="UniProtKB-KW"/>
</dbReference>
<reference evidence="3 4" key="1">
    <citation type="submission" date="2014-12" db="EMBL/GenBank/DDBJ databases">
        <title>Draft genome sequences of 29 type strains of Enterococci.</title>
        <authorList>
            <person name="Zhong Z."/>
            <person name="Sun Z."/>
            <person name="Liu W."/>
            <person name="Zhang W."/>
            <person name="Zhang H."/>
        </authorList>
    </citation>
    <scope>NUCLEOTIDE SEQUENCE [LARGE SCALE GENOMIC DNA]</scope>
    <source>
        <strain evidence="3 4">DSM 22802</strain>
    </source>
</reference>
<dbReference type="InterPro" id="IPR036163">
    <property type="entry name" value="HMA_dom_sf"/>
</dbReference>
<dbReference type="STRING" id="319970.RV00_GL002129"/>
<dbReference type="Pfam" id="PF00403">
    <property type="entry name" value="HMA"/>
    <property type="match status" value="1"/>
</dbReference>